<dbReference type="PANTHER" id="PTHR35393">
    <property type="entry name" value="CHROMOSOME 1, WHOLE GENOME SHOTGUN SEQUENCE"/>
    <property type="match status" value="1"/>
</dbReference>
<accession>A0A4Q2DBD5</accession>
<dbReference type="AlphaFoldDB" id="A0A4Q2DBD5"/>
<protein>
    <recommendedName>
        <fullName evidence="3">SigF-like NTF2-like domain-containing protein</fullName>
    </recommendedName>
</protein>
<reference evidence="4 5" key="1">
    <citation type="submission" date="2019-01" db="EMBL/GenBank/DDBJ databases">
        <title>Draft genome sequence of Psathyrella aberdarensis IHI B618.</title>
        <authorList>
            <person name="Buettner E."/>
            <person name="Kellner H."/>
        </authorList>
    </citation>
    <scope>NUCLEOTIDE SEQUENCE [LARGE SCALE GENOMIC DNA]</scope>
    <source>
        <strain evidence="4 5">IHI B618</strain>
    </source>
</reference>
<dbReference type="EMBL" id="SDEE01000389">
    <property type="protein sequence ID" value="RXW16913.1"/>
    <property type="molecule type" value="Genomic_DNA"/>
</dbReference>
<evidence type="ECO:0000256" key="1">
    <source>
        <dbReference type="SAM" id="MobiDB-lite"/>
    </source>
</evidence>
<proteinExistence type="predicted"/>
<evidence type="ECO:0000256" key="2">
    <source>
        <dbReference type="SAM" id="Phobius"/>
    </source>
</evidence>
<dbReference type="Proteomes" id="UP000290288">
    <property type="component" value="Unassembled WGS sequence"/>
</dbReference>
<evidence type="ECO:0000313" key="4">
    <source>
        <dbReference type="EMBL" id="RXW16913.1"/>
    </source>
</evidence>
<keyword evidence="2" id="KW-0812">Transmembrane</keyword>
<comment type="caution">
    <text evidence="4">The sequence shown here is derived from an EMBL/GenBank/DDBJ whole genome shotgun (WGS) entry which is preliminary data.</text>
</comment>
<keyword evidence="5" id="KW-1185">Reference proteome</keyword>
<keyword evidence="2" id="KW-1133">Transmembrane helix</keyword>
<keyword evidence="2" id="KW-0472">Membrane</keyword>
<feature type="region of interest" description="Disordered" evidence="1">
    <location>
        <begin position="172"/>
        <end position="216"/>
    </location>
</feature>
<organism evidence="4 5">
    <name type="scientific">Candolleomyces aberdarensis</name>
    <dbReference type="NCBI Taxonomy" id="2316362"/>
    <lineage>
        <taxon>Eukaryota</taxon>
        <taxon>Fungi</taxon>
        <taxon>Dikarya</taxon>
        <taxon>Basidiomycota</taxon>
        <taxon>Agaricomycotina</taxon>
        <taxon>Agaricomycetes</taxon>
        <taxon>Agaricomycetidae</taxon>
        <taxon>Agaricales</taxon>
        <taxon>Agaricineae</taxon>
        <taxon>Psathyrellaceae</taxon>
        <taxon>Candolleomyces</taxon>
    </lineage>
</organism>
<feature type="compositionally biased region" description="Basic residues" evidence="1">
    <location>
        <begin position="174"/>
        <end position="184"/>
    </location>
</feature>
<feature type="transmembrane region" description="Helical" evidence="2">
    <location>
        <begin position="141"/>
        <end position="164"/>
    </location>
</feature>
<dbReference type="PANTHER" id="PTHR35393:SF1">
    <property type="entry name" value="SNOAL-LIKE DOMAIN-CONTAINING PROTEIN"/>
    <property type="match status" value="1"/>
</dbReference>
<dbReference type="Pfam" id="PF24840">
    <property type="entry name" value="NTF2_SigF"/>
    <property type="match status" value="1"/>
</dbReference>
<dbReference type="STRING" id="2316362.A0A4Q2DBD5"/>
<feature type="domain" description="SigF-like NTF2-like" evidence="3">
    <location>
        <begin position="1"/>
        <end position="161"/>
    </location>
</feature>
<sequence>MENPAKDIHKIFSLIDCAHSPELQKAAIEKYFLPDAGLKYPVFQVERGPGSRDRILKLYQTKGVITHVVYDKSSHALFLDVTQHLDLIYLPFWKSTSRMLTRLSLEKHGGLQYIAFQEDLMHPDDLVGLLLPPMKIVLQTLLWMVAIFLTVLAMVAQFLGIFAVRKRREDDIKGRRRERRRKTKNGTDAMVSNGTMQEENGKGKEDGQNEGVAARN</sequence>
<dbReference type="InterPro" id="IPR057514">
    <property type="entry name" value="NTF2_SigF"/>
</dbReference>
<gene>
    <name evidence="4" type="ORF">EST38_g8941</name>
</gene>
<evidence type="ECO:0000259" key="3">
    <source>
        <dbReference type="Pfam" id="PF24840"/>
    </source>
</evidence>
<name>A0A4Q2DBD5_9AGAR</name>
<dbReference type="OrthoDB" id="2344312at2759"/>
<evidence type="ECO:0000313" key="5">
    <source>
        <dbReference type="Proteomes" id="UP000290288"/>
    </source>
</evidence>